<evidence type="ECO:0000256" key="6">
    <source>
        <dbReference type="ARBA" id="ARBA00023157"/>
    </source>
</evidence>
<dbReference type="Proteomes" id="UP001329825">
    <property type="component" value="Chromosome 3"/>
</dbReference>
<keyword evidence="8" id="KW-0961">Cell wall biogenesis/degradation</keyword>
<dbReference type="InterPro" id="IPR050434">
    <property type="entry name" value="Glycosyl_hydrlase_28"/>
</dbReference>
<dbReference type="SUPFAM" id="SSF51126">
    <property type="entry name" value="Pectin lyase-like"/>
    <property type="match status" value="1"/>
</dbReference>
<proteinExistence type="inferred from homology"/>
<evidence type="ECO:0000256" key="7">
    <source>
        <dbReference type="ARBA" id="ARBA00023295"/>
    </source>
</evidence>
<evidence type="ECO:0000256" key="10">
    <source>
        <dbReference type="PROSITE-ProRule" id="PRU10052"/>
    </source>
</evidence>
<dbReference type="InterPro" id="IPR006626">
    <property type="entry name" value="PbH1"/>
</dbReference>
<evidence type="ECO:0000256" key="8">
    <source>
        <dbReference type="ARBA" id="ARBA00023316"/>
    </source>
</evidence>
<keyword evidence="7 11" id="KW-0326">Glycosidase</keyword>
<keyword evidence="5 11" id="KW-0378">Hydrolase</keyword>
<comment type="similarity">
    <text evidence="1 11">Belongs to the glycosyl hydrolase 28 family.</text>
</comment>
<evidence type="ECO:0000256" key="11">
    <source>
        <dbReference type="RuleBase" id="RU361169"/>
    </source>
</evidence>
<dbReference type="EMBL" id="CP141883">
    <property type="protein sequence ID" value="WRT65905.1"/>
    <property type="molecule type" value="Genomic_DNA"/>
</dbReference>
<dbReference type="GeneID" id="87954987"/>
<name>A0ABZ1CVW5_9TREE</name>
<evidence type="ECO:0000256" key="4">
    <source>
        <dbReference type="ARBA" id="ARBA00022737"/>
    </source>
</evidence>
<dbReference type="InterPro" id="IPR012334">
    <property type="entry name" value="Pectin_lyas_fold"/>
</dbReference>
<dbReference type="Pfam" id="PF00295">
    <property type="entry name" value="Glyco_hydro_28"/>
    <property type="match status" value="1"/>
</dbReference>
<dbReference type="InterPro" id="IPR011050">
    <property type="entry name" value="Pectin_lyase_fold/virulence"/>
</dbReference>
<dbReference type="PROSITE" id="PS00502">
    <property type="entry name" value="POLYGALACTURONASE"/>
    <property type="match status" value="1"/>
</dbReference>
<protein>
    <recommendedName>
        <fullName evidence="2">endo-polygalacturonase</fullName>
        <ecNumber evidence="2">3.2.1.15</ecNumber>
    </recommendedName>
</protein>
<gene>
    <name evidence="13" type="ORF">IL334_002856</name>
</gene>
<evidence type="ECO:0000256" key="2">
    <source>
        <dbReference type="ARBA" id="ARBA00012736"/>
    </source>
</evidence>
<keyword evidence="6" id="KW-1015">Disulfide bond</keyword>
<evidence type="ECO:0000313" key="13">
    <source>
        <dbReference type="EMBL" id="WRT65905.1"/>
    </source>
</evidence>
<keyword evidence="4" id="KW-0677">Repeat</keyword>
<dbReference type="RefSeq" id="XP_062790645.1">
    <property type="nucleotide sequence ID" value="XM_062934594.1"/>
</dbReference>
<sequence length="371" mass="38210">MIALQQLIALLPLLSLTLAAPSNSTISKRCTSAITSYDGVSSAVSSGCDIDLGAITVPAGKALDLSGLKSGIKVSVSGNVKFTGGKEWEGPMFIIDGTDITFDGKGHTFDGQGKTFWDGLGSNGGKTKPKMMKIKMSGTFSNLVVLNAPVQAFSVGNKKALTIKGITVDTRDGNALGGDGKALGHNSDCFDVSATDTTLDGNFCYNQDDCLAINSGSGITFSNNFCSGGHGISIGSIQSDKVVSGITITGNTVENSDNGIRIKTVYEATGGSVSDVTYSNNKVTGIPKYGVVIQQDYENGSPTGTPTNGIEIKNINFKSGNTVQVTDEGKEVYVLCGSGSCIGKWDWSGLSVSGGSRGSITGNPPITGFSL</sequence>
<comment type="catalytic activity">
    <reaction evidence="9">
        <text>(1,4-alpha-D-galacturonosyl)n+m + H2O = (1,4-alpha-D-galacturonosyl)n + (1,4-alpha-D-galacturonosyl)m.</text>
        <dbReference type="EC" id="3.2.1.15"/>
    </reaction>
</comment>
<feature type="active site" evidence="10">
    <location>
        <position position="230"/>
    </location>
</feature>
<organism evidence="13 14">
    <name type="scientific">Kwoniella shivajii</name>
    <dbReference type="NCBI Taxonomy" id="564305"/>
    <lineage>
        <taxon>Eukaryota</taxon>
        <taxon>Fungi</taxon>
        <taxon>Dikarya</taxon>
        <taxon>Basidiomycota</taxon>
        <taxon>Agaricomycotina</taxon>
        <taxon>Tremellomycetes</taxon>
        <taxon>Tremellales</taxon>
        <taxon>Cryptococcaceae</taxon>
        <taxon>Kwoniella</taxon>
    </lineage>
</organism>
<reference evidence="13 14" key="1">
    <citation type="submission" date="2024-01" db="EMBL/GenBank/DDBJ databases">
        <title>Comparative genomics of Cryptococcus and Kwoniella reveals pathogenesis evolution and contrasting modes of karyotype evolution via chromosome fusion or intercentromeric recombination.</title>
        <authorList>
            <person name="Coelho M.A."/>
            <person name="David-Palma M."/>
            <person name="Shea T."/>
            <person name="Bowers K."/>
            <person name="McGinley-Smith S."/>
            <person name="Mohammad A.W."/>
            <person name="Gnirke A."/>
            <person name="Yurkov A.M."/>
            <person name="Nowrousian M."/>
            <person name="Sun S."/>
            <person name="Cuomo C.A."/>
            <person name="Heitman J."/>
        </authorList>
    </citation>
    <scope>NUCLEOTIDE SEQUENCE [LARGE SCALE GENOMIC DNA]</scope>
    <source>
        <strain evidence="13">CBS 11374</strain>
    </source>
</reference>
<dbReference type="EC" id="3.2.1.15" evidence="2"/>
<evidence type="ECO:0000256" key="9">
    <source>
        <dbReference type="ARBA" id="ARBA00034074"/>
    </source>
</evidence>
<keyword evidence="14" id="KW-1185">Reference proteome</keyword>
<evidence type="ECO:0000256" key="1">
    <source>
        <dbReference type="ARBA" id="ARBA00008834"/>
    </source>
</evidence>
<dbReference type="PANTHER" id="PTHR31884:SF1">
    <property type="entry name" value="POLYGALACTURONASE"/>
    <property type="match status" value="1"/>
</dbReference>
<accession>A0ABZ1CVW5</accession>
<dbReference type="InterPro" id="IPR000743">
    <property type="entry name" value="Glyco_hydro_28"/>
</dbReference>
<keyword evidence="3 12" id="KW-0732">Signal</keyword>
<evidence type="ECO:0000256" key="12">
    <source>
        <dbReference type="SAM" id="SignalP"/>
    </source>
</evidence>
<feature type="chain" id="PRO_5046331233" description="endo-polygalacturonase" evidence="12">
    <location>
        <begin position="20"/>
        <end position="371"/>
    </location>
</feature>
<dbReference type="SMART" id="SM00710">
    <property type="entry name" value="PbH1"/>
    <property type="match status" value="4"/>
</dbReference>
<evidence type="ECO:0000256" key="3">
    <source>
        <dbReference type="ARBA" id="ARBA00022729"/>
    </source>
</evidence>
<evidence type="ECO:0000256" key="5">
    <source>
        <dbReference type="ARBA" id="ARBA00022801"/>
    </source>
</evidence>
<dbReference type="PANTHER" id="PTHR31884">
    <property type="entry name" value="POLYGALACTURONASE"/>
    <property type="match status" value="1"/>
</dbReference>
<feature type="signal peptide" evidence="12">
    <location>
        <begin position="1"/>
        <end position="19"/>
    </location>
</feature>
<evidence type="ECO:0000313" key="14">
    <source>
        <dbReference type="Proteomes" id="UP001329825"/>
    </source>
</evidence>
<dbReference type="Gene3D" id="2.160.20.10">
    <property type="entry name" value="Single-stranded right-handed beta-helix, Pectin lyase-like"/>
    <property type="match status" value="1"/>
</dbReference>